<dbReference type="EMBL" id="MFLN01000019">
    <property type="protein sequence ID" value="OGG67270.1"/>
    <property type="molecule type" value="Genomic_DNA"/>
</dbReference>
<gene>
    <name evidence="1" type="ORF">A3C21_00480</name>
</gene>
<dbReference type="AlphaFoldDB" id="A0A1F6E148"/>
<dbReference type="Gene3D" id="3.40.50.150">
    <property type="entry name" value="Vaccinia Virus protein VP39"/>
    <property type="match status" value="1"/>
</dbReference>
<dbReference type="SUPFAM" id="SSF53335">
    <property type="entry name" value="S-adenosyl-L-methionine-dependent methyltransferases"/>
    <property type="match status" value="1"/>
</dbReference>
<reference evidence="1 2" key="1">
    <citation type="journal article" date="2016" name="Nat. Commun.">
        <title>Thousands of microbial genomes shed light on interconnected biogeochemical processes in an aquifer system.</title>
        <authorList>
            <person name="Anantharaman K."/>
            <person name="Brown C.T."/>
            <person name="Hug L.A."/>
            <person name="Sharon I."/>
            <person name="Castelle C.J."/>
            <person name="Probst A.J."/>
            <person name="Thomas B.C."/>
            <person name="Singh A."/>
            <person name="Wilkins M.J."/>
            <person name="Karaoz U."/>
            <person name="Brodie E.L."/>
            <person name="Williams K.H."/>
            <person name="Hubbard S.S."/>
            <person name="Banfield J.F."/>
        </authorList>
    </citation>
    <scope>NUCLEOTIDE SEQUENCE [LARGE SCALE GENOMIC DNA]</scope>
</reference>
<sequence length="103" mass="11596">MWACASILNISKADAPTALREFRRVLVPSGILFLSVKEGEGERMVPDKAGERFFNFFSQEELTSLVQVAGFTIDHTEVMEDTFGKAPEGQKLPRWICVYAKKI</sequence>
<comment type="caution">
    <text evidence="1">The sequence shown here is derived from an EMBL/GenBank/DDBJ whole genome shotgun (WGS) entry which is preliminary data.</text>
</comment>
<proteinExistence type="predicted"/>
<name>A0A1F6E148_9BACT</name>
<evidence type="ECO:0000313" key="1">
    <source>
        <dbReference type="EMBL" id="OGG67270.1"/>
    </source>
</evidence>
<evidence type="ECO:0000313" key="2">
    <source>
        <dbReference type="Proteomes" id="UP000178572"/>
    </source>
</evidence>
<dbReference type="Proteomes" id="UP000178572">
    <property type="component" value="Unassembled WGS sequence"/>
</dbReference>
<protein>
    <recommendedName>
        <fullName evidence="3">Methyltransferase type 11 domain-containing protein</fullName>
    </recommendedName>
</protein>
<evidence type="ECO:0008006" key="3">
    <source>
        <dbReference type="Google" id="ProtNLM"/>
    </source>
</evidence>
<dbReference type="STRING" id="1798500.A3C21_00480"/>
<accession>A0A1F6E148</accession>
<organism evidence="1 2">
    <name type="scientific">Candidatus Kaiserbacteria bacterium RIFCSPHIGHO2_02_FULL_59_21</name>
    <dbReference type="NCBI Taxonomy" id="1798500"/>
    <lineage>
        <taxon>Bacteria</taxon>
        <taxon>Candidatus Kaiseribacteriota</taxon>
    </lineage>
</organism>
<dbReference type="InterPro" id="IPR029063">
    <property type="entry name" value="SAM-dependent_MTases_sf"/>
</dbReference>